<dbReference type="EMBL" id="CAIT01000006">
    <property type="protein sequence ID" value="CCH53307.1"/>
    <property type="molecule type" value="Genomic_DNA"/>
</dbReference>
<organism evidence="2 3">
    <name type="scientific">Fibrisoma limi BUZ 3</name>
    <dbReference type="NCBI Taxonomy" id="1185876"/>
    <lineage>
        <taxon>Bacteria</taxon>
        <taxon>Pseudomonadati</taxon>
        <taxon>Bacteroidota</taxon>
        <taxon>Cytophagia</taxon>
        <taxon>Cytophagales</taxon>
        <taxon>Spirosomataceae</taxon>
        <taxon>Fibrisoma</taxon>
    </lineage>
</organism>
<sequence>MGGCLATARTPPKAGIQPNESEDVKPQTTRFQVNIAHAINPLGRWVRVYQVFVCHRPGDS</sequence>
<name>I2GHD2_9BACT</name>
<comment type="caution">
    <text evidence="2">The sequence shown here is derived from an EMBL/GenBank/DDBJ whole genome shotgun (WGS) entry which is preliminary data.</text>
</comment>
<accession>I2GHD2</accession>
<evidence type="ECO:0000256" key="1">
    <source>
        <dbReference type="SAM" id="MobiDB-lite"/>
    </source>
</evidence>
<dbReference type="AlphaFoldDB" id="I2GHD2"/>
<gene>
    <name evidence="2" type="ORF">BN8_02395</name>
</gene>
<reference evidence="2 3" key="1">
    <citation type="journal article" date="2012" name="J. Bacteriol.">
        <title>Genome Sequence of the Filamentous Bacterium Fibrisoma limi BUZ 3T.</title>
        <authorList>
            <person name="Filippini M."/>
            <person name="Qi W."/>
            <person name="Jaenicke S."/>
            <person name="Goesmann A."/>
            <person name="Smits T.H."/>
            <person name="Bagheri H.C."/>
        </authorList>
    </citation>
    <scope>NUCLEOTIDE SEQUENCE [LARGE SCALE GENOMIC DNA]</scope>
    <source>
        <strain evidence="3">BUZ 3T</strain>
    </source>
</reference>
<evidence type="ECO:0000313" key="3">
    <source>
        <dbReference type="Proteomes" id="UP000009309"/>
    </source>
</evidence>
<evidence type="ECO:0000313" key="2">
    <source>
        <dbReference type="EMBL" id="CCH53307.1"/>
    </source>
</evidence>
<protein>
    <submittedName>
        <fullName evidence="2">Uncharacterized protein</fullName>
    </submittedName>
</protein>
<dbReference type="Proteomes" id="UP000009309">
    <property type="component" value="Unassembled WGS sequence"/>
</dbReference>
<keyword evidence="3" id="KW-1185">Reference proteome</keyword>
<proteinExistence type="predicted"/>
<feature type="region of interest" description="Disordered" evidence="1">
    <location>
        <begin position="1"/>
        <end position="25"/>
    </location>
</feature>